<organism evidence="2 3">
    <name type="scientific">Haematococcus lacustris</name>
    <name type="common">Green alga</name>
    <name type="synonym">Haematococcus pluvialis</name>
    <dbReference type="NCBI Taxonomy" id="44745"/>
    <lineage>
        <taxon>Eukaryota</taxon>
        <taxon>Viridiplantae</taxon>
        <taxon>Chlorophyta</taxon>
        <taxon>core chlorophytes</taxon>
        <taxon>Chlorophyceae</taxon>
        <taxon>CS clade</taxon>
        <taxon>Chlamydomonadales</taxon>
        <taxon>Haematococcaceae</taxon>
        <taxon>Haematococcus</taxon>
    </lineage>
</organism>
<dbReference type="EMBL" id="BLLF01000939">
    <property type="protein sequence ID" value="GFH16063.1"/>
    <property type="molecule type" value="Genomic_DNA"/>
</dbReference>
<comment type="caution">
    <text evidence="2">The sequence shown here is derived from an EMBL/GenBank/DDBJ whole genome shotgun (WGS) entry which is preliminary data.</text>
</comment>
<keyword evidence="3" id="KW-1185">Reference proteome</keyword>
<proteinExistence type="predicted"/>
<reference evidence="2 3" key="1">
    <citation type="submission" date="2020-02" db="EMBL/GenBank/DDBJ databases">
        <title>Draft genome sequence of Haematococcus lacustris strain NIES-144.</title>
        <authorList>
            <person name="Morimoto D."/>
            <person name="Nakagawa S."/>
            <person name="Yoshida T."/>
            <person name="Sawayama S."/>
        </authorList>
    </citation>
    <scope>NUCLEOTIDE SEQUENCE [LARGE SCALE GENOMIC DNA]</scope>
    <source>
        <strain evidence="2 3">NIES-144</strain>
    </source>
</reference>
<accession>A0A699Z0K5</accession>
<evidence type="ECO:0000313" key="2">
    <source>
        <dbReference type="EMBL" id="GFH16063.1"/>
    </source>
</evidence>
<gene>
    <name evidence="2" type="ORF">HaLaN_12412</name>
</gene>
<protein>
    <submittedName>
        <fullName evidence="2">Uncharacterized protein</fullName>
    </submittedName>
</protein>
<sequence length="102" mass="11165">MLRACCMLARELHTRSPVGVQCQCDALDGPVPIGGVAQAEVPHDAIDGQQQRHNCCATARSKRKRLQQAVNASRAEGCSLGWRTQSQGPNVLDKQQQHHQIL</sequence>
<evidence type="ECO:0000313" key="3">
    <source>
        <dbReference type="Proteomes" id="UP000485058"/>
    </source>
</evidence>
<dbReference type="AlphaFoldDB" id="A0A699Z0K5"/>
<feature type="region of interest" description="Disordered" evidence="1">
    <location>
        <begin position="81"/>
        <end position="102"/>
    </location>
</feature>
<evidence type="ECO:0000256" key="1">
    <source>
        <dbReference type="SAM" id="MobiDB-lite"/>
    </source>
</evidence>
<dbReference type="Proteomes" id="UP000485058">
    <property type="component" value="Unassembled WGS sequence"/>
</dbReference>
<name>A0A699Z0K5_HAELA</name>